<dbReference type="EMBL" id="CAMXCT020003508">
    <property type="protein sequence ID" value="CAL1158212.1"/>
    <property type="molecule type" value="Genomic_DNA"/>
</dbReference>
<protein>
    <submittedName>
        <fullName evidence="2">RNase H type-1 domain-containing protein</fullName>
    </submittedName>
</protein>
<accession>A0A9P1D840</accession>
<evidence type="ECO:0000313" key="3">
    <source>
        <dbReference type="Proteomes" id="UP001152797"/>
    </source>
</evidence>
<sequence length="690" mass="77861">MRWQGTSTIAPKPSSLAEVPRFDRSMIAHADLHAPLSMHEVKPWSCSVDVHFADLQEHLLNCLQVHCPRPRTAAKKPYLSPELWTSREQKIRCRKNLKINSKLLQRETLARVFSAWQQTLGKEDSVTLDMSLNFGTSLRCFAVHLTCQYHRFSKQLRTSIAKAKSLLLKHALDELPRNTPASCILQVLRAYTGPNQKLRQGMTPLPAIKDQHGDGARGVRIDEHTQRKEWIENLQKLSATNLHFPIEHLPSLCELEFSLRQMKAGKASGPDSIPSELCRSFPGPIAKQIYTLMMKTAIQGHEPLALKGGTALPIWKGKKQKDGARRCQLSYTHLTKAFLRTHHARQHATAILFVDLEAAFYKVVRPLALSGHWDDELLACMTARLNLPTDTLHALHNNLQQPGATLTAAGMDAHSRRALQAVHTDTFFQVPSQEDRTQTHLGTRPGDAYADVVFGYLMARILHKYQDQLSQLQVLSEIPDMESPVLFGRAGHQRPSPVPFVVGPAWMDLALCLWGQTTDAAVAKLGVATGVLLDLFREHAMSPNLSRGKTELILTPKGGEDKRIELFQCLVMSKLSYAMETWTLQDWQTREYVHAAIMRLYRRLLKAAPDEHLSDDMILVTLGLPSPTEVFQHARLRYLATLMQVGEQACWGLLNQDQAWLDLVQDDLVWMWQQLANTSALGDLAQHFER</sequence>
<evidence type="ECO:0000313" key="2">
    <source>
        <dbReference type="EMBL" id="CAL4792149.1"/>
    </source>
</evidence>
<gene>
    <name evidence="1" type="ORF">C1SCF055_LOCUS30606</name>
</gene>
<dbReference type="EMBL" id="CAMXCT010003508">
    <property type="protein sequence ID" value="CAI4004837.1"/>
    <property type="molecule type" value="Genomic_DNA"/>
</dbReference>
<reference evidence="1" key="1">
    <citation type="submission" date="2022-10" db="EMBL/GenBank/DDBJ databases">
        <authorList>
            <person name="Chen Y."/>
            <person name="Dougan E. K."/>
            <person name="Chan C."/>
            <person name="Rhodes N."/>
            <person name="Thang M."/>
        </authorList>
    </citation>
    <scope>NUCLEOTIDE SEQUENCE</scope>
</reference>
<reference evidence="2 3" key="2">
    <citation type="submission" date="2024-05" db="EMBL/GenBank/DDBJ databases">
        <authorList>
            <person name="Chen Y."/>
            <person name="Shah S."/>
            <person name="Dougan E. K."/>
            <person name="Thang M."/>
            <person name="Chan C."/>
        </authorList>
    </citation>
    <scope>NUCLEOTIDE SEQUENCE [LARGE SCALE GENOMIC DNA]</scope>
</reference>
<dbReference type="Proteomes" id="UP001152797">
    <property type="component" value="Unassembled WGS sequence"/>
</dbReference>
<dbReference type="AlphaFoldDB" id="A0A9P1D840"/>
<evidence type="ECO:0000313" key="1">
    <source>
        <dbReference type="EMBL" id="CAI4004837.1"/>
    </source>
</evidence>
<dbReference type="OrthoDB" id="6223174at2759"/>
<dbReference type="EMBL" id="CAMXCT030003508">
    <property type="protein sequence ID" value="CAL4792149.1"/>
    <property type="molecule type" value="Genomic_DNA"/>
</dbReference>
<organism evidence="1">
    <name type="scientific">Cladocopium goreaui</name>
    <dbReference type="NCBI Taxonomy" id="2562237"/>
    <lineage>
        <taxon>Eukaryota</taxon>
        <taxon>Sar</taxon>
        <taxon>Alveolata</taxon>
        <taxon>Dinophyceae</taxon>
        <taxon>Suessiales</taxon>
        <taxon>Symbiodiniaceae</taxon>
        <taxon>Cladocopium</taxon>
    </lineage>
</organism>
<keyword evidence="3" id="KW-1185">Reference proteome</keyword>
<comment type="caution">
    <text evidence="1">The sequence shown here is derived from an EMBL/GenBank/DDBJ whole genome shotgun (WGS) entry which is preliminary data.</text>
</comment>
<proteinExistence type="predicted"/>
<name>A0A9P1D840_9DINO</name>